<dbReference type="Proteomes" id="UP000006196">
    <property type="component" value="Unassembled WGS sequence"/>
</dbReference>
<dbReference type="AlphaFoldDB" id="C0XUU9"/>
<dbReference type="Pfam" id="PF00478">
    <property type="entry name" value="IMPDH"/>
    <property type="match status" value="1"/>
</dbReference>
<sequence length="388" mass="41082">MRDYVEIGIGREARKAYRLGDISLVPSRRTRSSSDVDTSWHIDAYTFDVPLVSHPTDALASPDFVIEMGKRGGLGVLNAEGILARHASFEDAVSRVVEAGMDRDAVNQNLSVSEFRRVGRDSTASLQALHAAPLDHDLLTERIAQVRDAGVTVAVRVSPQNARELAPVVIKAGAEILFIQGTVISAEYVKRGGEPLDLKEFIGSLEVPVIAGAVYDYTTATHLMRAGAAGIIVGSGAVSSYPSVGVGVPMATAIADVAAARREYLDETGGRYVHVIADGEIQNSGDIAAAIACGADAVMLGLPLAQATEAGGQGYYWESAAAHPRYPRGSVEPYDLFGERIPLEQVLNGPAAEAHGATNLVGGLRRIMAKCGYTDIKSFQKVGLTVSR</sequence>
<keyword evidence="3" id="KW-0520">NAD</keyword>
<keyword evidence="6" id="KW-1185">Reference proteome</keyword>
<protein>
    <submittedName>
        <fullName evidence="5">IMP dehydrogenase family protein</fullName>
    </submittedName>
</protein>
<dbReference type="STRING" id="525263.HMPREF0298_2219"/>
<evidence type="ECO:0000259" key="4">
    <source>
        <dbReference type="Pfam" id="PF00478"/>
    </source>
</evidence>
<dbReference type="EMBL" id="ACHJ01000169">
    <property type="protein sequence ID" value="EEI15965.1"/>
    <property type="molecule type" value="Genomic_DNA"/>
</dbReference>
<accession>C0XUU9</accession>
<dbReference type="SMART" id="SM01240">
    <property type="entry name" value="IMPDH"/>
    <property type="match status" value="1"/>
</dbReference>
<comment type="caution">
    <text evidence="5">The sequence shown here is derived from an EMBL/GenBank/DDBJ whole genome shotgun (WGS) entry which is preliminary data.</text>
</comment>
<dbReference type="HOGENOM" id="CLU_064068_0_0_11"/>
<dbReference type="OrthoDB" id="9805398at2"/>
<dbReference type="Gene3D" id="3.20.20.70">
    <property type="entry name" value="Aldolase class I"/>
    <property type="match status" value="1"/>
</dbReference>
<evidence type="ECO:0000313" key="5">
    <source>
        <dbReference type="EMBL" id="EEI15965.1"/>
    </source>
</evidence>
<dbReference type="InterPro" id="IPR001093">
    <property type="entry name" value="IMP_DH_GMPRt"/>
</dbReference>
<keyword evidence="2" id="KW-0560">Oxidoreductase</keyword>
<dbReference type="SUPFAM" id="SSF51412">
    <property type="entry name" value="Inosine monophosphate dehydrogenase (IMPDH)"/>
    <property type="match status" value="1"/>
</dbReference>
<dbReference type="PANTHER" id="PTHR11911">
    <property type="entry name" value="INOSINE-5-MONOPHOSPHATE DEHYDROGENASE RELATED"/>
    <property type="match status" value="1"/>
</dbReference>
<evidence type="ECO:0000256" key="3">
    <source>
        <dbReference type="ARBA" id="ARBA00023027"/>
    </source>
</evidence>
<comment type="similarity">
    <text evidence="1">Belongs to the IMPDH/GMPR family.</text>
</comment>
<evidence type="ECO:0000256" key="2">
    <source>
        <dbReference type="ARBA" id="ARBA00023002"/>
    </source>
</evidence>
<gene>
    <name evidence="5" type="ORF">HMPREF0298_2219</name>
</gene>
<dbReference type="NCBIfam" id="TIGR01304">
    <property type="entry name" value="IMP_DH_rel_2"/>
    <property type="match status" value="1"/>
</dbReference>
<dbReference type="InterPro" id="IPR005990">
    <property type="entry name" value="IMP_DH"/>
</dbReference>
<feature type="domain" description="IMP dehydrogenase/GMP reductase" evidence="4">
    <location>
        <begin position="20"/>
        <end position="381"/>
    </location>
</feature>
<dbReference type="eggNOG" id="COG0516">
    <property type="taxonomic scope" value="Bacteria"/>
</dbReference>
<organism evidence="5 6">
    <name type="scientific">Corynebacterium lipophiloflavum (strain ATCC 700352 / DSM 44291 / CCUG 37336 / JCM 10383 / DMMZ 1944)</name>
    <dbReference type="NCBI Taxonomy" id="525263"/>
    <lineage>
        <taxon>Bacteria</taxon>
        <taxon>Bacillati</taxon>
        <taxon>Actinomycetota</taxon>
        <taxon>Actinomycetes</taxon>
        <taxon>Mycobacteriales</taxon>
        <taxon>Corynebacteriaceae</taxon>
        <taxon>Corynebacterium</taxon>
    </lineage>
</organism>
<name>C0XUU9_CORLD</name>
<dbReference type="GO" id="GO:0003938">
    <property type="term" value="F:IMP dehydrogenase activity"/>
    <property type="evidence" value="ECO:0007669"/>
    <property type="project" value="InterPro"/>
</dbReference>
<evidence type="ECO:0000256" key="1">
    <source>
        <dbReference type="ARBA" id="ARBA00005502"/>
    </source>
</evidence>
<dbReference type="RefSeq" id="WP_006839512.1">
    <property type="nucleotide sequence ID" value="NZ_GG667191.1"/>
</dbReference>
<dbReference type="InterPro" id="IPR013785">
    <property type="entry name" value="Aldolase_TIM"/>
</dbReference>
<dbReference type="PANTHER" id="PTHR11911:SF85">
    <property type="entry name" value="INOSINE-5'-MONOPHOSPHATE DEHYDROGENASE"/>
    <property type="match status" value="1"/>
</dbReference>
<evidence type="ECO:0000313" key="6">
    <source>
        <dbReference type="Proteomes" id="UP000006196"/>
    </source>
</evidence>
<reference evidence="5" key="1">
    <citation type="submission" date="2009-01" db="EMBL/GenBank/DDBJ databases">
        <authorList>
            <person name="Qin X."/>
            <person name="Bachman B."/>
            <person name="Battles P."/>
            <person name="Bell A."/>
            <person name="Bess C."/>
            <person name="Bickham C."/>
            <person name="Chaboub L."/>
            <person name="Chen D."/>
            <person name="Coyle M."/>
            <person name="Deiros D.R."/>
            <person name="Dinh H."/>
            <person name="Forbes L."/>
            <person name="Fowler G."/>
            <person name="Francisco L."/>
            <person name="Fu Q."/>
            <person name="Gubbala S."/>
            <person name="Hale W."/>
            <person name="Han Y."/>
            <person name="Hemphill L."/>
            <person name="Highlander S.K."/>
            <person name="Hirani K."/>
            <person name="Hogues M."/>
            <person name="Jackson L."/>
            <person name="Jakkamsetti A."/>
            <person name="Javaid M."/>
            <person name="Jiang H."/>
            <person name="Korchina V."/>
            <person name="Kovar C."/>
            <person name="Lara F."/>
            <person name="Lee S."/>
            <person name="Mata R."/>
            <person name="Mathew T."/>
            <person name="Moen C."/>
            <person name="Morales K."/>
            <person name="Munidasa M."/>
            <person name="Nazareth L."/>
            <person name="Ngo R."/>
            <person name="Nguyen L."/>
            <person name="Okwuonu G."/>
            <person name="Ongeri F."/>
            <person name="Patil S."/>
            <person name="Petrosino J."/>
            <person name="Pham C."/>
            <person name="Pham P."/>
            <person name="Pu L.-L."/>
            <person name="Puazo M."/>
            <person name="Raj R."/>
            <person name="Reid J."/>
            <person name="Rouhana J."/>
            <person name="Saada N."/>
            <person name="Shang Y."/>
            <person name="Simmons D."/>
            <person name="Thornton R."/>
            <person name="Warren J."/>
            <person name="Weissenberger G."/>
            <person name="Zhang J."/>
            <person name="Zhang L."/>
            <person name="Zhou C."/>
            <person name="Zhu D."/>
            <person name="Muzny D."/>
            <person name="Worley K."/>
            <person name="Gibbs R."/>
        </authorList>
    </citation>
    <scope>NUCLEOTIDE SEQUENCE [LARGE SCALE GENOMIC DNA]</scope>
    <source>
        <strain evidence="5">DSM 44291</strain>
    </source>
</reference>
<proteinExistence type="inferred from homology"/>
<dbReference type="InterPro" id="IPR005992">
    <property type="entry name" value="IMP_DH-rel2"/>
</dbReference>
<dbReference type="GO" id="GO:0006183">
    <property type="term" value="P:GTP biosynthetic process"/>
    <property type="evidence" value="ECO:0007669"/>
    <property type="project" value="TreeGrafter"/>
</dbReference>